<organism evidence="3 4">
    <name type="scientific">Prymnesium parvum</name>
    <name type="common">Toxic golden alga</name>
    <dbReference type="NCBI Taxonomy" id="97485"/>
    <lineage>
        <taxon>Eukaryota</taxon>
        <taxon>Haptista</taxon>
        <taxon>Haptophyta</taxon>
        <taxon>Prymnesiophyceae</taxon>
        <taxon>Prymnesiales</taxon>
        <taxon>Prymnesiaceae</taxon>
        <taxon>Prymnesium</taxon>
    </lineage>
</organism>
<keyword evidence="2" id="KW-0732">Signal</keyword>
<evidence type="ECO:0000256" key="2">
    <source>
        <dbReference type="SAM" id="SignalP"/>
    </source>
</evidence>
<keyword evidence="1" id="KW-0472">Membrane</keyword>
<proteinExistence type="predicted"/>
<accession>A0AB34JWJ4</accession>
<evidence type="ECO:0000256" key="1">
    <source>
        <dbReference type="SAM" id="Phobius"/>
    </source>
</evidence>
<comment type="caution">
    <text evidence="3">The sequence shown here is derived from an EMBL/GenBank/DDBJ whole genome shotgun (WGS) entry which is preliminary data.</text>
</comment>
<evidence type="ECO:0000313" key="3">
    <source>
        <dbReference type="EMBL" id="KAL1526055.1"/>
    </source>
</evidence>
<reference evidence="3 4" key="1">
    <citation type="journal article" date="2024" name="Science">
        <title>Giant polyketide synthase enzymes in the biosynthesis of giant marine polyether toxins.</title>
        <authorList>
            <person name="Fallon T.R."/>
            <person name="Shende V.V."/>
            <person name="Wierzbicki I.H."/>
            <person name="Pendleton A.L."/>
            <person name="Watervoot N.F."/>
            <person name="Auber R.P."/>
            <person name="Gonzalez D.J."/>
            <person name="Wisecaver J.H."/>
            <person name="Moore B.S."/>
        </authorList>
    </citation>
    <scope>NUCLEOTIDE SEQUENCE [LARGE SCALE GENOMIC DNA]</scope>
    <source>
        <strain evidence="3 4">12B1</strain>
    </source>
</reference>
<evidence type="ECO:0000313" key="4">
    <source>
        <dbReference type="Proteomes" id="UP001515480"/>
    </source>
</evidence>
<gene>
    <name evidence="3" type="ORF">AB1Y20_020876</name>
</gene>
<dbReference type="Proteomes" id="UP001515480">
    <property type="component" value="Unassembled WGS sequence"/>
</dbReference>
<keyword evidence="1" id="KW-0812">Transmembrane</keyword>
<protein>
    <submittedName>
        <fullName evidence="3">Uncharacterized protein</fullName>
    </submittedName>
</protein>
<name>A0AB34JWJ4_PRYPA</name>
<sequence>MASGRVVVMALYLAGLVSAETACQQCCQPGGDCSTAFKGDPGTCCGSVNMQSFCCPHFSTGAKCYRCNMGYRCYHGVAPSRDICVDAGGSVSRSHGGESGGGDLVTLLIVLASTAIIFAAVHSCIRHRHARPLMSQHAAAVELPVAKPVMAGQAMPAGSVQQATPIGYPSAYPTAYPAAYPASYGTSCGGNVAMGAGMGFLGGMVLSDMMSHSHYGGGGDYGGGGGDYGGGGGDGGFAADM</sequence>
<feature type="transmembrane region" description="Helical" evidence="1">
    <location>
        <begin position="104"/>
        <end position="125"/>
    </location>
</feature>
<dbReference type="AlphaFoldDB" id="A0AB34JWJ4"/>
<dbReference type="EMBL" id="JBGBPQ010000004">
    <property type="protein sequence ID" value="KAL1526055.1"/>
    <property type="molecule type" value="Genomic_DNA"/>
</dbReference>
<feature type="signal peptide" evidence="2">
    <location>
        <begin position="1"/>
        <end position="19"/>
    </location>
</feature>
<feature type="chain" id="PRO_5044212288" evidence="2">
    <location>
        <begin position="20"/>
        <end position="241"/>
    </location>
</feature>
<keyword evidence="4" id="KW-1185">Reference proteome</keyword>
<keyword evidence="1" id="KW-1133">Transmembrane helix</keyword>